<comment type="caution">
    <text evidence="2">The sequence shown here is derived from an EMBL/GenBank/DDBJ whole genome shotgun (WGS) entry which is preliminary data.</text>
</comment>
<sequence>MEEGEGDNMDCEQDGKTGTERGSTSTKRKGEARGETGSNSQDSDLQQGKRRQKTQSGREDAAGNEEGESAESLGKARDSNSNSMEVTSRGSGTGEEGTGTAGEREDDLVDNDHPEGSSQYEEDKCGSRGAQDHESLEDEEMVRERARKKGMQNVDNMTVQQILQAEEDQRESSKEEDNESSMGEEEEEEEEDQEDADAEDWTRDRWIKEVEQLEWGRTTECEIRLAHHKHLRNLQLATQAGEDITSENRFELLRREGEINEFYASQYARKSCTIRNEIHIQQEEYGRLFQWPKSYHNKERKGNSGKRKAQLSEEQGSSTNGMKDSMEGAAMEEDQEKRESEEEEVQDLRRQAAILVVQVNLLKDENRELEDDTVNMQR</sequence>
<feature type="region of interest" description="Disordered" evidence="1">
    <location>
        <begin position="296"/>
        <end position="347"/>
    </location>
</feature>
<organism evidence="2 3">
    <name type="scientific">Chara braunii</name>
    <name type="common">Braun's stonewort</name>
    <dbReference type="NCBI Taxonomy" id="69332"/>
    <lineage>
        <taxon>Eukaryota</taxon>
        <taxon>Viridiplantae</taxon>
        <taxon>Streptophyta</taxon>
        <taxon>Charophyceae</taxon>
        <taxon>Charales</taxon>
        <taxon>Characeae</taxon>
        <taxon>Chara</taxon>
    </lineage>
</organism>
<evidence type="ECO:0000313" key="2">
    <source>
        <dbReference type="EMBL" id="GBG83512.1"/>
    </source>
</evidence>
<feature type="region of interest" description="Disordered" evidence="1">
    <location>
        <begin position="1"/>
        <end position="201"/>
    </location>
</feature>
<feature type="compositionally biased region" description="Polar residues" evidence="1">
    <location>
        <begin position="312"/>
        <end position="322"/>
    </location>
</feature>
<feature type="compositionally biased region" description="Basic and acidic residues" evidence="1">
    <location>
        <begin position="335"/>
        <end position="347"/>
    </location>
</feature>
<gene>
    <name evidence="2" type="ORF">CBR_g37226</name>
</gene>
<protein>
    <submittedName>
        <fullName evidence="2">Uncharacterized protein</fullName>
    </submittedName>
</protein>
<accession>A0A388LMT5</accession>
<evidence type="ECO:0000256" key="1">
    <source>
        <dbReference type="SAM" id="MobiDB-lite"/>
    </source>
</evidence>
<keyword evidence="3" id="KW-1185">Reference proteome</keyword>
<dbReference type="Gramene" id="GBG83512">
    <property type="protein sequence ID" value="GBG83512"/>
    <property type="gene ID" value="CBR_g37226"/>
</dbReference>
<feature type="compositionally biased region" description="Polar residues" evidence="1">
    <location>
        <begin position="153"/>
        <end position="163"/>
    </location>
</feature>
<evidence type="ECO:0000313" key="3">
    <source>
        <dbReference type="Proteomes" id="UP000265515"/>
    </source>
</evidence>
<feature type="compositionally biased region" description="Gly residues" evidence="1">
    <location>
        <begin position="91"/>
        <end position="100"/>
    </location>
</feature>
<dbReference type="Proteomes" id="UP000265515">
    <property type="component" value="Unassembled WGS sequence"/>
</dbReference>
<feature type="compositionally biased region" description="Acidic residues" evidence="1">
    <location>
        <begin position="176"/>
        <end position="199"/>
    </location>
</feature>
<feature type="compositionally biased region" description="Acidic residues" evidence="1">
    <location>
        <begin position="1"/>
        <end position="12"/>
    </location>
</feature>
<feature type="compositionally biased region" description="Basic and acidic residues" evidence="1">
    <location>
        <begin position="110"/>
        <end position="134"/>
    </location>
</feature>
<dbReference type="EMBL" id="BFEA01000442">
    <property type="protein sequence ID" value="GBG83512.1"/>
    <property type="molecule type" value="Genomic_DNA"/>
</dbReference>
<feature type="compositionally biased region" description="Polar residues" evidence="1">
    <location>
        <begin position="36"/>
        <end position="46"/>
    </location>
</feature>
<dbReference type="AlphaFoldDB" id="A0A388LMT5"/>
<reference evidence="2 3" key="1">
    <citation type="journal article" date="2018" name="Cell">
        <title>The Chara Genome: Secondary Complexity and Implications for Plant Terrestrialization.</title>
        <authorList>
            <person name="Nishiyama T."/>
            <person name="Sakayama H."/>
            <person name="Vries J.D."/>
            <person name="Buschmann H."/>
            <person name="Saint-Marcoux D."/>
            <person name="Ullrich K.K."/>
            <person name="Haas F.B."/>
            <person name="Vanderstraeten L."/>
            <person name="Becker D."/>
            <person name="Lang D."/>
            <person name="Vosolsobe S."/>
            <person name="Rombauts S."/>
            <person name="Wilhelmsson P.K.I."/>
            <person name="Janitza P."/>
            <person name="Kern R."/>
            <person name="Heyl A."/>
            <person name="Rumpler F."/>
            <person name="Villalobos L.I.A.C."/>
            <person name="Clay J.M."/>
            <person name="Skokan R."/>
            <person name="Toyoda A."/>
            <person name="Suzuki Y."/>
            <person name="Kagoshima H."/>
            <person name="Schijlen E."/>
            <person name="Tajeshwar N."/>
            <person name="Catarino B."/>
            <person name="Hetherington A.J."/>
            <person name="Saltykova A."/>
            <person name="Bonnot C."/>
            <person name="Breuninger H."/>
            <person name="Symeonidi A."/>
            <person name="Radhakrishnan G.V."/>
            <person name="Van Nieuwerburgh F."/>
            <person name="Deforce D."/>
            <person name="Chang C."/>
            <person name="Karol K.G."/>
            <person name="Hedrich R."/>
            <person name="Ulvskov P."/>
            <person name="Glockner G."/>
            <person name="Delwiche C.F."/>
            <person name="Petrasek J."/>
            <person name="Van de Peer Y."/>
            <person name="Friml J."/>
            <person name="Beilby M."/>
            <person name="Dolan L."/>
            <person name="Kohara Y."/>
            <person name="Sugano S."/>
            <person name="Fujiyama A."/>
            <person name="Delaux P.-M."/>
            <person name="Quint M."/>
            <person name="TheiBen G."/>
            <person name="Hagemann M."/>
            <person name="Harholt J."/>
            <person name="Dunand C."/>
            <person name="Zachgo S."/>
            <person name="Langdale J."/>
            <person name="Maumus F."/>
            <person name="Straeten D.V.D."/>
            <person name="Gould S.B."/>
            <person name="Rensing S.A."/>
        </authorList>
    </citation>
    <scope>NUCLEOTIDE SEQUENCE [LARGE SCALE GENOMIC DNA]</scope>
    <source>
        <strain evidence="2 3">S276</strain>
    </source>
</reference>
<name>A0A388LMT5_CHABU</name>
<proteinExistence type="predicted"/>